<dbReference type="PANTHER" id="PTHR43531">
    <property type="entry name" value="PROTEIN ICFG"/>
    <property type="match status" value="1"/>
</dbReference>
<evidence type="ECO:0000313" key="9">
    <source>
        <dbReference type="Proteomes" id="UP001320715"/>
    </source>
</evidence>
<name>A0ABT1CLA5_9HYPH</name>
<feature type="domain" description="HAMP" evidence="7">
    <location>
        <begin position="292"/>
        <end position="344"/>
    </location>
</feature>
<dbReference type="PANTHER" id="PTHR43531:SF11">
    <property type="entry name" value="METHYL-ACCEPTING CHEMOTAXIS PROTEIN 3"/>
    <property type="match status" value="1"/>
</dbReference>
<dbReference type="CDD" id="cd11386">
    <property type="entry name" value="MCP_signal"/>
    <property type="match status" value="1"/>
</dbReference>
<keyword evidence="1" id="KW-0145">Chemotaxis</keyword>
<sequence>MLKNISVSTKGFAAFAILAFIAIGASSLIYMRALTANELVKHSQTMGELLAETAGLNTQVNKANLHVKNFLLTGNREFVSAFEDTSAAIDAQFNKLDGLYAEHASSETAVLGEAAAVFDQWRTTVVDRQILLMRDPMTVELARVLELTGEGSKLLGEFGAKVGGLLSTVQQKSAVASSEQASALTAVEFISLAASIFVALMAAGMGFMNFQLVSRPLGRLADATAKLANGDLDVEIEKGGKDEIGKMAEAMQVFREAGIANQRLQSEAEANRKQAEADRIAAQERAEADAAARLKVATSGLATGLQRLAAGDLSFQLEEAFAPDFEALRHDFNQSVKQLSTTMASITDSVSMMETGTREIANGTDDLSKRTERQAAALEETAAAVEEITANVVNSTKRTEEARGVASQANSSANQSSEVVGQAEDAMRRIEESSKQISNIIGVIDEIAFQTNLLALNAGVEAARAGEAGKGFAVVAQEVRELAQRSANAAKEIKELIQNSSTEVSSGVDLVRRASEALRTIGGFITDMNTHMDAIAISAKEQSTGLSEVNQAVNSMDQTTQQNAAMVEQSNAASSELAAEAGKLRELISQFKIDGSASAQSAALHQTARMMAHTSQPQARQPAAASPARPQMRSQGNAAVAQDEWEEF</sequence>
<evidence type="ECO:0000256" key="2">
    <source>
        <dbReference type="ARBA" id="ARBA00029447"/>
    </source>
</evidence>
<evidence type="ECO:0000256" key="1">
    <source>
        <dbReference type="ARBA" id="ARBA00022500"/>
    </source>
</evidence>
<dbReference type="InterPro" id="IPR007891">
    <property type="entry name" value="CHASE3"/>
</dbReference>
<dbReference type="InterPro" id="IPR051310">
    <property type="entry name" value="MCP_chemotaxis"/>
</dbReference>
<comment type="caution">
    <text evidence="8">The sequence shown here is derived from an EMBL/GenBank/DDBJ whole genome shotgun (WGS) entry which is preliminary data.</text>
</comment>
<feature type="transmembrane region" description="Helical" evidence="5">
    <location>
        <begin position="12"/>
        <end position="31"/>
    </location>
</feature>
<reference evidence="8 9" key="1">
    <citation type="submission" date="2020-01" db="EMBL/GenBank/DDBJ databases">
        <title>Genomes of bacteria type strains.</title>
        <authorList>
            <person name="Chen J."/>
            <person name="Zhu S."/>
            <person name="Yang J."/>
        </authorList>
    </citation>
    <scope>NUCLEOTIDE SEQUENCE [LARGE SCALE GENOMIC DNA]</scope>
    <source>
        <strain evidence="8 9">DSM 16655</strain>
    </source>
</reference>
<dbReference type="SMART" id="SM00304">
    <property type="entry name" value="HAMP"/>
    <property type="match status" value="2"/>
</dbReference>
<dbReference type="Gene3D" id="1.10.287.950">
    <property type="entry name" value="Methyl-accepting chemotaxis protein"/>
    <property type="match status" value="1"/>
</dbReference>
<feature type="domain" description="HAMP" evidence="7">
    <location>
        <begin position="211"/>
        <end position="263"/>
    </location>
</feature>
<evidence type="ECO:0000256" key="3">
    <source>
        <dbReference type="PROSITE-ProRule" id="PRU00284"/>
    </source>
</evidence>
<keyword evidence="3" id="KW-0807">Transducer</keyword>
<protein>
    <submittedName>
        <fullName evidence="8">HAMP domain-containing protein</fullName>
    </submittedName>
</protein>
<dbReference type="PROSITE" id="PS50111">
    <property type="entry name" value="CHEMOTAXIS_TRANSDUC_2"/>
    <property type="match status" value="1"/>
</dbReference>
<gene>
    <name evidence="8" type="ORF">GTW23_02325</name>
</gene>
<keyword evidence="5" id="KW-1133">Transmembrane helix</keyword>
<organism evidence="8 9">
    <name type="scientific">Hoeflea alexandrii</name>
    <dbReference type="NCBI Taxonomy" id="288436"/>
    <lineage>
        <taxon>Bacteria</taxon>
        <taxon>Pseudomonadati</taxon>
        <taxon>Pseudomonadota</taxon>
        <taxon>Alphaproteobacteria</taxon>
        <taxon>Hyphomicrobiales</taxon>
        <taxon>Rhizobiaceae</taxon>
        <taxon>Hoeflea</taxon>
    </lineage>
</organism>
<feature type="compositionally biased region" description="Low complexity" evidence="4">
    <location>
        <begin position="406"/>
        <end position="417"/>
    </location>
</feature>
<evidence type="ECO:0000256" key="4">
    <source>
        <dbReference type="SAM" id="MobiDB-lite"/>
    </source>
</evidence>
<dbReference type="Pfam" id="PF00015">
    <property type="entry name" value="MCPsignal"/>
    <property type="match status" value="1"/>
</dbReference>
<comment type="similarity">
    <text evidence="2">Belongs to the methyl-accepting chemotaxis (MCP) protein family.</text>
</comment>
<dbReference type="InterPro" id="IPR004089">
    <property type="entry name" value="MCPsignal_dom"/>
</dbReference>
<dbReference type="CDD" id="cd06225">
    <property type="entry name" value="HAMP"/>
    <property type="match status" value="1"/>
</dbReference>
<dbReference type="SUPFAM" id="SSF58104">
    <property type="entry name" value="Methyl-accepting chemotaxis protein (MCP) signaling domain"/>
    <property type="match status" value="1"/>
</dbReference>
<keyword evidence="5" id="KW-0472">Membrane</keyword>
<keyword evidence="5" id="KW-0812">Transmembrane</keyword>
<dbReference type="SUPFAM" id="SSF158472">
    <property type="entry name" value="HAMP domain-like"/>
    <property type="match status" value="1"/>
</dbReference>
<evidence type="ECO:0000313" key="8">
    <source>
        <dbReference type="EMBL" id="MCO6406997.1"/>
    </source>
</evidence>
<dbReference type="RefSeq" id="WP_252914472.1">
    <property type="nucleotide sequence ID" value="NZ_JAAAML010000001.1"/>
</dbReference>
<dbReference type="Proteomes" id="UP001320715">
    <property type="component" value="Unassembled WGS sequence"/>
</dbReference>
<evidence type="ECO:0000259" key="7">
    <source>
        <dbReference type="PROSITE" id="PS50885"/>
    </source>
</evidence>
<keyword evidence="9" id="KW-1185">Reference proteome</keyword>
<feature type="region of interest" description="Disordered" evidence="4">
    <location>
        <begin position="396"/>
        <end position="420"/>
    </location>
</feature>
<dbReference type="EMBL" id="JAAAML010000001">
    <property type="protein sequence ID" value="MCO6406997.1"/>
    <property type="molecule type" value="Genomic_DNA"/>
</dbReference>
<accession>A0ABT1CLA5</accession>
<dbReference type="SMART" id="SM00283">
    <property type="entry name" value="MA"/>
    <property type="match status" value="1"/>
</dbReference>
<feature type="domain" description="Methyl-accepting transducer" evidence="6">
    <location>
        <begin position="349"/>
        <end position="578"/>
    </location>
</feature>
<feature type="region of interest" description="Disordered" evidence="4">
    <location>
        <begin position="610"/>
        <end position="648"/>
    </location>
</feature>
<dbReference type="InterPro" id="IPR003660">
    <property type="entry name" value="HAMP_dom"/>
</dbReference>
<evidence type="ECO:0000256" key="5">
    <source>
        <dbReference type="SAM" id="Phobius"/>
    </source>
</evidence>
<dbReference type="Pfam" id="PF05227">
    <property type="entry name" value="CHASE3"/>
    <property type="match status" value="1"/>
</dbReference>
<proteinExistence type="inferred from homology"/>
<dbReference type="Pfam" id="PF00672">
    <property type="entry name" value="HAMP"/>
    <property type="match status" value="1"/>
</dbReference>
<dbReference type="Gene3D" id="6.10.340.10">
    <property type="match status" value="1"/>
</dbReference>
<evidence type="ECO:0000259" key="6">
    <source>
        <dbReference type="PROSITE" id="PS50111"/>
    </source>
</evidence>
<feature type="compositionally biased region" description="Low complexity" evidence="4">
    <location>
        <begin position="615"/>
        <end position="631"/>
    </location>
</feature>
<dbReference type="PROSITE" id="PS50885">
    <property type="entry name" value="HAMP"/>
    <property type="match status" value="2"/>
</dbReference>